<proteinExistence type="predicted"/>
<dbReference type="RefSeq" id="WP_186809360.1">
    <property type="nucleotide sequence ID" value="NZ_BJTZ01000005.1"/>
</dbReference>
<dbReference type="AlphaFoldDB" id="A0A510UF86"/>
<dbReference type="Proteomes" id="UP000321787">
    <property type="component" value="Unassembled WGS sequence"/>
</dbReference>
<protein>
    <submittedName>
        <fullName evidence="1">Uncharacterized protein</fullName>
    </submittedName>
</protein>
<name>A0A510UF86_ALIFS</name>
<evidence type="ECO:0000313" key="2">
    <source>
        <dbReference type="Proteomes" id="UP000321787"/>
    </source>
</evidence>
<organism evidence="1 2">
    <name type="scientific">Aliivibrio fischeri</name>
    <name type="common">Vibrio fischeri</name>
    <dbReference type="NCBI Taxonomy" id="668"/>
    <lineage>
        <taxon>Bacteria</taxon>
        <taxon>Pseudomonadati</taxon>
        <taxon>Pseudomonadota</taxon>
        <taxon>Gammaproteobacteria</taxon>
        <taxon>Vibrionales</taxon>
        <taxon>Vibrionaceae</taxon>
        <taxon>Aliivibrio</taxon>
    </lineage>
</organism>
<gene>
    <name evidence="1" type="ORF">AFI02nite_12420</name>
</gene>
<comment type="caution">
    <text evidence="1">The sequence shown here is derived from an EMBL/GenBank/DDBJ whole genome shotgun (WGS) entry which is preliminary data.</text>
</comment>
<evidence type="ECO:0000313" key="1">
    <source>
        <dbReference type="EMBL" id="GEK13206.1"/>
    </source>
</evidence>
<reference evidence="1 2" key="1">
    <citation type="submission" date="2019-07" db="EMBL/GenBank/DDBJ databases">
        <title>Whole genome shotgun sequence of Aliivibrio fischeri NBRC 101058.</title>
        <authorList>
            <person name="Hosoyama A."/>
            <person name="Uohara A."/>
            <person name="Ohji S."/>
            <person name="Ichikawa N."/>
        </authorList>
    </citation>
    <scope>NUCLEOTIDE SEQUENCE [LARGE SCALE GENOMIC DNA]</scope>
    <source>
        <strain evidence="1 2">NBRC 101058</strain>
    </source>
</reference>
<accession>A0A510UF86</accession>
<dbReference type="EMBL" id="BJTZ01000005">
    <property type="protein sequence ID" value="GEK13206.1"/>
    <property type="molecule type" value="Genomic_DNA"/>
</dbReference>
<sequence>MNALFIELQKAAGLSNFSCGEYLGISEGAVLDRRRNIFKPKRSEIIALAIYGSDAEAAAVSLIQKNCSHIWRDVDKNGNGQRSTFCAKCRLEKK</sequence>